<reference evidence="2 4" key="3">
    <citation type="submission" date="2019-07" db="EMBL/GenBank/DDBJ databases">
        <title>Whole genome shotgun sequence of Methylobacterium oxalidis NBRC 107715.</title>
        <authorList>
            <person name="Hosoyama A."/>
            <person name="Uohara A."/>
            <person name="Ohji S."/>
            <person name="Ichikawa N."/>
        </authorList>
    </citation>
    <scope>NUCLEOTIDE SEQUENCE [LARGE SCALE GENOMIC DNA]</scope>
    <source>
        <strain evidence="2 4">NBRC 107715</strain>
    </source>
</reference>
<evidence type="ECO:0000259" key="1">
    <source>
        <dbReference type="Pfam" id="PF13649"/>
    </source>
</evidence>
<name>A0A512J4J4_9HYPH</name>
<keyword evidence="5" id="KW-1185">Reference proteome</keyword>
<dbReference type="PANTHER" id="PTHR43591:SF24">
    <property type="entry name" value="2-METHOXY-6-POLYPRENYL-1,4-BENZOQUINOL METHYLASE, MITOCHONDRIAL"/>
    <property type="match status" value="1"/>
</dbReference>
<dbReference type="Pfam" id="PF13649">
    <property type="entry name" value="Methyltransf_25"/>
    <property type="match status" value="1"/>
</dbReference>
<dbReference type="Gene3D" id="3.40.50.150">
    <property type="entry name" value="Vaccinia Virus protein VP39"/>
    <property type="match status" value="1"/>
</dbReference>
<accession>A0A512J4J4</accession>
<reference evidence="3" key="1">
    <citation type="journal article" date="2014" name="Int. J. Syst. Evol. Microbiol.">
        <title>Complete genome of a new Firmicutes species belonging to the dominant human colonic microbiota ('Ruminococcus bicirculans') reveals two chromosomes and a selective capacity to utilize plant glucans.</title>
        <authorList>
            <consortium name="NISC Comparative Sequencing Program"/>
            <person name="Wegmann U."/>
            <person name="Louis P."/>
            <person name="Goesmann A."/>
            <person name="Henrissat B."/>
            <person name="Duncan S.H."/>
            <person name="Flint H.J."/>
        </authorList>
    </citation>
    <scope>NUCLEOTIDE SEQUENCE</scope>
    <source>
        <strain evidence="3">NBRC 107715</strain>
    </source>
</reference>
<dbReference type="EMBL" id="BSPK01000109">
    <property type="protein sequence ID" value="GLS67048.1"/>
    <property type="molecule type" value="Genomic_DNA"/>
</dbReference>
<evidence type="ECO:0000313" key="5">
    <source>
        <dbReference type="Proteomes" id="UP001156856"/>
    </source>
</evidence>
<dbReference type="SUPFAM" id="SSF53335">
    <property type="entry name" value="S-adenosyl-L-methionine-dependent methyltransferases"/>
    <property type="match status" value="1"/>
</dbReference>
<evidence type="ECO:0000313" key="3">
    <source>
        <dbReference type="EMBL" id="GLS67048.1"/>
    </source>
</evidence>
<dbReference type="Proteomes" id="UP000321960">
    <property type="component" value="Unassembled WGS sequence"/>
</dbReference>
<feature type="domain" description="Methyltransferase" evidence="1">
    <location>
        <begin position="49"/>
        <end position="140"/>
    </location>
</feature>
<gene>
    <name evidence="3" type="ORF">GCM10007888_54310</name>
    <name evidence="2" type="ORF">MOX02_29550</name>
</gene>
<dbReference type="InterPro" id="IPR041698">
    <property type="entry name" value="Methyltransf_25"/>
</dbReference>
<evidence type="ECO:0000313" key="4">
    <source>
        <dbReference type="Proteomes" id="UP000321960"/>
    </source>
</evidence>
<dbReference type="Proteomes" id="UP001156856">
    <property type="component" value="Unassembled WGS sequence"/>
</dbReference>
<sequence>MTSDLQPDQRYALWNDHVRVYEAVFEPLTDQFARAAIRALDFALGSLCLDVAAGSGGAALMAARAGARVVAIDAAPGMVRRVRERAAETGLPVSAAVMDAQGLALSDAAFGAALSVFGLILCPDAGRALAEAARTLRPGGRIAVVTWTEPQNYELAARLLAAAAAVRGPLPPPPVAPAQLRYSDPVAFRALLASAGLAVEPIRRLEANLEAPSARWLAERLGFAPGLAALLAAQGEAREAVIARFCADLERDQGAGPVALRAVAQLGLARRSETGQSAAS</sequence>
<dbReference type="EMBL" id="BJZU01000055">
    <property type="protein sequence ID" value="GEP04917.1"/>
    <property type="molecule type" value="Genomic_DNA"/>
</dbReference>
<reference evidence="5" key="2">
    <citation type="journal article" date="2019" name="Int. J. Syst. Evol. Microbiol.">
        <title>The Global Catalogue of Microorganisms (GCM) 10K type strain sequencing project: providing services to taxonomists for standard genome sequencing and annotation.</title>
        <authorList>
            <consortium name="The Broad Institute Genomics Platform"/>
            <consortium name="The Broad Institute Genome Sequencing Center for Infectious Disease"/>
            <person name="Wu L."/>
            <person name="Ma J."/>
        </authorList>
    </citation>
    <scope>NUCLEOTIDE SEQUENCE [LARGE SCALE GENOMIC DNA]</scope>
    <source>
        <strain evidence="5">NBRC 107715</strain>
    </source>
</reference>
<organism evidence="2 4">
    <name type="scientific">Methylobacterium oxalidis</name>
    <dbReference type="NCBI Taxonomy" id="944322"/>
    <lineage>
        <taxon>Bacteria</taxon>
        <taxon>Pseudomonadati</taxon>
        <taxon>Pseudomonadota</taxon>
        <taxon>Alphaproteobacteria</taxon>
        <taxon>Hyphomicrobiales</taxon>
        <taxon>Methylobacteriaceae</taxon>
        <taxon>Methylobacterium</taxon>
    </lineage>
</organism>
<dbReference type="AlphaFoldDB" id="A0A512J4J4"/>
<dbReference type="PANTHER" id="PTHR43591">
    <property type="entry name" value="METHYLTRANSFERASE"/>
    <property type="match status" value="1"/>
</dbReference>
<proteinExistence type="predicted"/>
<comment type="caution">
    <text evidence="2">The sequence shown here is derived from an EMBL/GenBank/DDBJ whole genome shotgun (WGS) entry which is preliminary data.</text>
</comment>
<dbReference type="InterPro" id="IPR029063">
    <property type="entry name" value="SAM-dependent_MTases_sf"/>
</dbReference>
<reference evidence="3" key="4">
    <citation type="submission" date="2023-01" db="EMBL/GenBank/DDBJ databases">
        <title>Draft genome sequence of Methylobacterium oxalidis strain NBRC 107715.</title>
        <authorList>
            <person name="Sun Q."/>
            <person name="Mori K."/>
        </authorList>
    </citation>
    <scope>NUCLEOTIDE SEQUENCE</scope>
    <source>
        <strain evidence="3">NBRC 107715</strain>
    </source>
</reference>
<dbReference type="GO" id="GO:0008168">
    <property type="term" value="F:methyltransferase activity"/>
    <property type="evidence" value="ECO:0007669"/>
    <property type="project" value="TreeGrafter"/>
</dbReference>
<evidence type="ECO:0000313" key="2">
    <source>
        <dbReference type="EMBL" id="GEP04917.1"/>
    </source>
</evidence>
<dbReference type="OrthoDB" id="9777830at2"/>
<protein>
    <recommendedName>
        <fullName evidence="1">Methyltransferase domain-containing protein</fullName>
    </recommendedName>
</protein>
<dbReference type="RefSeq" id="WP_147026505.1">
    <property type="nucleotide sequence ID" value="NZ_BJZU01000055.1"/>
</dbReference>